<dbReference type="InterPro" id="IPR035906">
    <property type="entry name" value="MetI-like_sf"/>
</dbReference>
<evidence type="ECO:0000256" key="4">
    <source>
        <dbReference type="ARBA" id="ARBA00022692"/>
    </source>
</evidence>
<feature type="transmembrane region" description="Helical" evidence="7">
    <location>
        <begin position="123"/>
        <end position="144"/>
    </location>
</feature>
<feature type="transmembrane region" description="Helical" evidence="7">
    <location>
        <begin position="282"/>
        <end position="307"/>
    </location>
</feature>
<dbReference type="Gene3D" id="1.10.3720.10">
    <property type="entry name" value="MetI-like"/>
    <property type="match status" value="1"/>
</dbReference>
<feature type="domain" description="ABC transmembrane type-1" evidence="8">
    <location>
        <begin position="86"/>
        <end position="300"/>
    </location>
</feature>
<feature type="transmembrane region" description="Helical" evidence="7">
    <location>
        <begin position="91"/>
        <end position="111"/>
    </location>
</feature>
<comment type="caution">
    <text evidence="9">The sequence shown here is derived from an EMBL/GenBank/DDBJ whole genome shotgun (WGS) entry which is preliminary data.</text>
</comment>
<keyword evidence="10" id="KW-1185">Reference proteome</keyword>
<dbReference type="InterPro" id="IPR051393">
    <property type="entry name" value="ABC_transporter_permease"/>
</dbReference>
<evidence type="ECO:0000256" key="1">
    <source>
        <dbReference type="ARBA" id="ARBA00004651"/>
    </source>
</evidence>
<evidence type="ECO:0000313" key="9">
    <source>
        <dbReference type="EMBL" id="GAA3887534.1"/>
    </source>
</evidence>
<evidence type="ECO:0000256" key="3">
    <source>
        <dbReference type="ARBA" id="ARBA00022475"/>
    </source>
</evidence>
<evidence type="ECO:0000256" key="7">
    <source>
        <dbReference type="RuleBase" id="RU363032"/>
    </source>
</evidence>
<keyword evidence="6 7" id="KW-0472">Membrane</keyword>
<dbReference type="RefSeq" id="WP_345068515.1">
    <property type="nucleotide sequence ID" value="NZ_BAABCN010000010.1"/>
</dbReference>
<feature type="transmembrane region" description="Helical" evidence="7">
    <location>
        <begin position="231"/>
        <end position="252"/>
    </location>
</feature>
<comment type="subcellular location">
    <subcellularLocation>
        <location evidence="1 7">Cell membrane</location>
        <topology evidence="1 7">Multi-pass membrane protein</topology>
    </subcellularLocation>
</comment>
<comment type="similarity">
    <text evidence="7">Belongs to the binding-protein-dependent transport system permease family.</text>
</comment>
<feature type="transmembrane region" description="Helical" evidence="7">
    <location>
        <begin position="176"/>
        <end position="200"/>
    </location>
</feature>
<gene>
    <name evidence="9" type="ORF">GCM10022381_31980</name>
</gene>
<dbReference type="CDD" id="cd06261">
    <property type="entry name" value="TM_PBP2"/>
    <property type="match status" value="1"/>
</dbReference>
<dbReference type="Pfam" id="PF00528">
    <property type="entry name" value="BPD_transp_1"/>
    <property type="match status" value="1"/>
</dbReference>
<keyword evidence="5 7" id="KW-1133">Transmembrane helix</keyword>
<evidence type="ECO:0000259" key="8">
    <source>
        <dbReference type="PROSITE" id="PS50928"/>
    </source>
</evidence>
<accession>A0ABP7KXI8</accession>
<dbReference type="Proteomes" id="UP001501803">
    <property type="component" value="Unassembled WGS sequence"/>
</dbReference>
<dbReference type="InterPro" id="IPR000515">
    <property type="entry name" value="MetI-like"/>
</dbReference>
<keyword evidence="3" id="KW-1003">Cell membrane</keyword>
<dbReference type="SUPFAM" id="SSF161098">
    <property type="entry name" value="MetI-like"/>
    <property type="match status" value="1"/>
</dbReference>
<reference evidence="10" key="1">
    <citation type="journal article" date="2019" name="Int. J. Syst. Evol. Microbiol.">
        <title>The Global Catalogue of Microorganisms (GCM) 10K type strain sequencing project: providing services to taxonomists for standard genome sequencing and annotation.</title>
        <authorList>
            <consortium name="The Broad Institute Genomics Platform"/>
            <consortium name="The Broad Institute Genome Sequencing Center for Infectious Disease"/>
            <person name="Wu L."/>
            <person name="Ma J."/>
        </authorList>
    </citation>
    <scope>NUCLEOTIDE SEQUENCE [LARGE SCALE GENOMIC DNA]</scope>
    <source>
        <strain evidence="10">JCM 17021</strain>
    </source>
</reference>
<organism evidence="9 10">
    <name type="scientific">Leifsonia kafniensis</name>
    <dbReference type="NCBI Taxonomy" id="475957"/>
    <lineage>
        <taxon>Bacteria</taxon>
        <taxon>Bacillati</taxon>
        <taxon>Actinomycetota</taxon>
        <taxon>Actinomycetes</taxon>
        <taxon>Micrococcales</taxon>
        <taxon>Microbacteriaceae</taxon>
        <taxon>Leifsonia</taxon>
    </lineage>
</organism>
<dbReference type="PANTHER" id="PTHR30193:SF41">
    <property type="entry name" value="DIACETYLCHITOBIOSE UPTAKE SYSTEM PERMEASE PROTEIN NGCF"/>
    <property type="match status" value="1"/>
</dbReference>
<keyword evidence="4 7" id="KW-0812">Transmembrane</keyword>
<dbReference type="PANTHER" id="PTHR30193">
    <property type="entry name" value="ABC TRANSPORTER PERMEASE PROTEIN"/>
    <property type="match status" value="1"/>
</dbReference>
<evidence type="ECO:0000256" key="2">
    <source>
        <dbReference type="ARBA" id="ARBA00022448"/>
    </source>
</evidence>
<protein>
    <submittedName>
        <fullName evidence="9">Sugar ABC transporter permease</fullName>
    </submittedName>
</protein>
<proteinExistence type="inferred from homology"/>
<dbReference type="PROSITE" id="PS50928">
    <property type="entry name" value="ABC_TM1"/>
    <property type="match status" value="1"/>
</dbReference>
<dbReference type="EMBL" id="BAABCN010000010">
    <property type="protein sequence ID" value="GAA3887534.1"/>
    <property type="molecule type" value="Genomic_DNA"/>
</dbReference>
<evidence type="ECO:0000256" key="6">
    <source>
        <dbReference type="ARBA" id="ARBA00023136"/>
    </source>
</evidence>
<sequence>MTPVPISGGTLRQPRRSSTSLDRSRFLGTGLFLLLPVVILEVALFFVPLVYIFFRSTYDWQPGGESTFIGVDNYTALFADPEFWEVVGNQLFYLLGLPLWVIAPLVVAYLLRENVAKAGIFRSIYFLPAVMSPAIVGLVFRSLLSGDGPVNSFLNNIGLGEFALPWLTDAALVKPVIIILVLWAGFGTGVLIFSSAFAAVPQSQFEAARLDGAGFWREFWYIAIPNIRSTVVLWTMFQVISIFLFMFAWIYVLTGGGPGLASTTMDYAIYQNFMRFGYFGTAAAQSVVLVVMILVIASLTVVIPAVVRLVTGRVRPRAAVATVTLAAPARATDRAAGEAS</sequence>
<feature type="transmembrane region" description="Helical" evidence="7">
    <location>
        <begin position="26"/>
        <end position="54"/>
    </location>
</feature>
<keyword evidence="2 7" id="KW-0813">Transport</keyword>
<name>A0ABP7KXI8_9MICO</name>
<evidence type="ECO:0000313" key="10">
    <source>
        <dbReference type="Proteomes" id="UP001501803"/>
    </source>
</evidence>
<evidence type="ECO:0000256" key="5">
    <source>
        <dbReference type="ARBA" id="ARBA00022989"/>
    </source>
</evidence>